<dbReference type="PANTHER" id="PTHR43124:SF3">
    <property type="entry name" value="CHLORAMPHENICOL EFFLUX PUMP RV0191"/>
    <property type="match status" value="1"/>
</dbReference>
<evidence type="ECO:0000313" key="8">
    <source>
        <dbReference type="EMBL" id="GEO87424.1"/>
    </source>
</evidence>
<dbReference type="OrthoDB" id="9785826at2"/>
<feature type="transmembrane region" description="Helical" evidence="6">
    <location>
        <begin position="162"/>
        <end position="186"/>
    </location>
</feature>
<dbReference type="Pfam" id="PF07690">
    <property type="entry name" value="MFS_1"/>
    <property type="match status" value="1"/>
</dbReference>
<dbReference type="SUPFAM" id="SSF103473">
    <property type="entry name" value="MFS general substrate transporter"/>
    <property type="match status" value="1"/>
</dbReference>
<organism evidence="8 9">
    <name type="scientific">Ciceribacter naphthalenivorans</name>
    <dbReference type="NCBI Taxonomy" id="1118451"/>
    <lineage>
        <taxon>Bacteria</taxon>
        <taxon>Pseudomonadati</taxon>
        <taxon>Pseudomonadota</taxon>
        <taxon>Alphaproteobacteria</taxon>
        <taxon>Hyphomicrobiales</taxon>
        <taxon>Rhizobiaceae</taxon>
        <taxon>Ciceribacter</taxon>
    </lineage>
</organism>
<dbReference type="RefSeq" id="WP_147182234.1">
    <property type="nucleotide sequence ID" value="NZ_BJZP01000041.1"/>
</dbReference>
<evidence type="ECO:0000256" key="5">
    <source>
        <dbReference type="ARBA" id="ARBA00023136"/>
    </source>
</evidence>
<accession>A0A512HPP2</accession>
<dbReference type="GO" id="GO:0022857">
    <property type="term" value="F:transmembrane transporter activity"/>
    <property type="evidence" value="ECO:0007669"/>
    <property type="project" value="InterPro"/>
</dbReference>
<feature type="domain" description="Major facilitator superfamily (MFS) profile" evidence="7">
    <location>
        <begin position="34"/>
        <end position="416"/>
    </location>
</feature>
<dbReference type="InterPro" id="IPR020846">
    <property type="entry name" value="MFS_dom"/>
</dbReference>
<feature type="transmembrane region" description="Helical" evidence="6">
    <location>
        <begin position="99"/>
        <end position="118"/>
    </location>
</feature>
<sequence>MTDHAIPQHRGVPAPKAAFIGEIKRRSPLAEALAVVALSLGTFAFVSTELVPIGILPQMAEGVGVSLGQAGFLVTGFALLVAIAATPFTAVTGRWNRKWLMLSLLFACTLGNVLTYFAENYAVLLASRLIVAAANGIFWSTAASMAVRIAPEKHAVRATSAVYGGLALASVLGIPAGTFLGNYAGWRIHARNDERAKAAMAALPAAHAVLEGDVSTIRATMRLAENANRHGPYDAVIHNVAVGYREPQRIETGDGLPHVFAVNTLAPFILTALIGRPKRLVYPSSGLHRNASADLDDITWAKRRWDGTEAYSESKLHDVLLAFAFARYWPDVLSNALEPGWVSTRMGGSAATDDLDQAHRTQSWLAVSDDPAAVVTAGYFYHMQPREVHADARNHQQQDRLIEICERLSGLKLEIR</sequence>
<evidence type="ECO:0000256" key="6">
    <source>
        <dbReference type="SAM" id="Phobius"/>
    </source>
</evidence>
<keyword evidence="4 6" id="KW-1133">Transmembrane helix</keyword>
<evidence type="ECO:0000256" key="1">
    <source>
        <dbReference type="ARBA" id="ARBA00004651"/>
    </source>
</evidence>
<dbReference type="CDD" id="cd17324">
    <property type="entry name" value="MFS_NepI_like"/>
    <property type="match status" value="1"/>
</dbReference>
<dbReference type="PROSITE" id="PS50850">
    <property type="entry name" value="MFS"/>
    <property type="match status" value="1"/>
</dbReference>
<protein>
    <recommendedName>
        <fullName evidence="7">Major facilitator superfamily (MFS) profile domain-containing protein</fullName>
    </recommendedName>
</protein>
<evidence type="ECO:0000256" key="3">
    <source>
        <dbReference type="ARBA" id="ARBA00022692"/>
    </source>
</evidence>
<feature type="transmembrane region" description="Helical" evidence="6">
    <location>
        <begin position="67"/>
        <end position="87"/>
    </location>
</feature>
<feature type="transmembrane region" description="Helical" evidence="6">
    <location>
        <begin position="32"/>
        <end position="55"/>
    </location>
</feature>
<name>A0A512HPP2_9HYPH</name>
<dbReference type="Gene3D" id="3.40.50.720">
    <property type="entry name" value="NAD(P)-binding Rossmann-like Domain"/>
    <property type="match status" value="1"/>
</dbReference>
<dbReference type="InterPro" id="IPR011701">
    <property type="entry name" value="MFS"/>
</dbReference>
<dbReference type="InterPro" id="IPR036291">
    <property type="entry name" value="NAD(P)-bd_dom_sf"/>
</dbReference>
<feature type="transmembrane region" description="Helical" evidence="6">
    <location>
        <begin position="130"/>
        <end position="150"/>
    </location>
</feature>
<dbReference type="PANTHER" id="PTHR43124">
    <property type="entry name" value="PURINE EFFLUX PUMP PBUE"/>
    <property type="match status" value="1"/>
</dbReference>
<keyword evidence="3 6" id="KW-0812">Transmembrane</keyword>
<dbReference type="EMBL" id="BJZP01000041">
    <property type="protein sequence ID" value="GEO87424.1"/>
    <property type="molecule type" value="Genomic_DNA"/>
</dbReference>
<evidence type="ECO:0000313" key="9">
    <source>
        <dbReference type="Proteomes" id="UP000321717"/>
    </source>
</evidence>
<gene>
    <name evidence="8" type="ORF">RNA01_43560</name>
</gene>
<dbReference type="Proteomes" id="UP000321717">
    <property type="component" value="Unassembled WGS sequence"/>
</dbReference>
<evidence type="ECO:0000256" key="2">
    <source>
        <dbReference type="ARBA" id="ARBA00022475"/>
    </source>
</evidence>
<dbReference type="AlphaFoldDB" id="A0A512HPP2"/>
<dbReference type="GO" id="GO:0005886">
    <property type="term" value="C:plasma membrane"/>
    <property type="evidence" value="ECO:0007669"/>
    <property type="project" value="UniProtKB-SubCell"/>
</dbReference>
<proteinExistence type="predicted"/>
<keyword evidence="9" id="KW-1185">Reference proteome</keyword>
<dbReference type="InterPro" id="IPR036259">
    <property type="entry name" value="MFS_trans_sf"/>
</dbReference>
<dbReference type="SUPFAM" id="SSF51735">
    <property type="entry name" value="NAD(P)-binding Rossmann-fold domains"/>
    <property type="match status" value="1"/>
</dbReference>
<reference evidence="8 9" key="1">
    <citation type="submission" date="2019-07" db="EMBL/GenBank/DDBJ databases">
        <title>Whole genome shotgun sequence of Rhizobium naphthalenivorans NBRC 107585.</title>
        <authorList>
            <person name="Hosoyama A."/>
            <person name="Uohara A."/>
            <person name="Ohji S."/>
            <person name="Ichikawa N."/>
        </authorList>
    </citation>
    <scope>NUCLEOTIDE SEQUENCE [LARGE SCALE GENOMIC DNA]</scope>
    <source>
        <strain evidence="8 9">NBRC 107585</strain>
    </source>
</reference>
<keyword evidence="5 6" id="KW-0472">Membrane</keyword>
<dbReference type="InterPro" id="IPR050189">
    <property type="entry name" value="MFS_Efflux_Transporters"/>
</dbReference>
<evidence type="ECO:0000259" key="7">
    <source>
        <dbReference type="PROSITE" id="PS50850"/>
    </source>
</evidence>
<keyword evidence="2" id="KW-1003">Cell membrane</keyword>
<evidence type="ECO:0000256" key="4">
    <source>
        <dbReference type="ARBA" id="ARBA00022989"/>
    </source>
</evidence>
<comment type="subcellular location">
    <subcellularLocation>
        <location evidence="1">Cell membrane</location>
        <topology evidence="1">Multi-pass membrane protein</topology>
    </subcellularLocation>
</comment>
<comment type="caution">
    <text evidence="8">The sequence shown here is derived from an EMBL/GenBank/DDBJ whole genome shotgun (WGS) entry which is preliminary data.</text>
</comment>